<dbReference type="EMBL" id="AK228817">
    <property type="protein sequence ID" value="BAF00713.1"/>
    <property type="molecule type" value="mRNA"/>
</dbReference>
<protein>
    <submittedName>
        <fullName evidence="1">Uncharacterized protein</fullName>
    </submittedName>
</protein>
<evidence type="ECO:0000313" key="1">
    <source>
        <dbReference type="EMBL" id="BAF00713.1"/>
    </source>
</evidence>
<accession>Q0WQ86</accession>
<sequence>MSELQVRARLVKVHLQNLFERWVHRRANVRLRRVITVNTTSQGLSKIRSDFSHSSSLRTRECSHAFHQRVS</sequence>
<reference evidence="1" key="1">
    <citation type="submission" date="2006-07" db="EMBL/GenBank/DDBJ databases">
        <title>Large-scale analysis of RIKEN Arabidopsis full-length (RAFL) cDNAs.</title>
        <authorList>
            <person name="Totoki Y."/>
            <person name="Seki M."/>
            <person name="Ishida J."/>
            <person name="Nakajima M."/>
            <person name="Enju A."/>
            <person name="Morosawa T."/>
            <person name="Kamiya A."/>
            <person name="Narusaka M."/>
            <person name="Shin-i T."/>
            <person name="Nakagawa M."/>
            <person name="Sakamoto N."/>
            <person name="Oishi K."/>
            <person name="Kohara Y."/>
            <person name="Kobayashi M."/>
            <person name="Toyoda A."/>
            <person name="Sakaki Y."/>
            <person name="Sakurai T."/>
            <person name="Iida K."/>
            <person name="Akiyama K."/>
            <person name="Satou M."/>
            <person name="Toyoda T."/>
            <person name="Konagaya A."/>
            <person name="Carninci P."/>
            <person name="Kawai J."/>
            <person name="Hayashizaki Y."/>
            <person name="Shinozaki K."/>
        </authorList>
    </citation>
    <scope>NUCLEOTIDE SEQUENCE</scope>
</reference>
<organism evidence="1">
    <name type="scientific">Arabidopsis thaliana</name>
    <name type="common">Mouse-ear cress</name>
    <dbReference type="NCBI Taxonomy" id="3702"/>
    <lineage>
        <taxon>Eukaryota</taxon>
        <taxon>Viridiplantae</taxon>
        <taxon>Streptophyta</taxon>
        <taxon>Embryophyta</taxon>
        <taxon>Tracheophyta</taxon>
        <taxon>Spermatophyta</taxon>
        <taxon>Magnoliopsida</taxon>
        <taxon>eudicotyledons</taxon>
        <taxon>Gunneridae</taxon>
        <taxon>Pentapetalae</taxon>
        <taxon>rosids</taxon>
        <taxon>malvids</taxon>
        <taxon>Brassicales</taxon>
        <taxon>Brassicaceae</taxon>
        <taxon>Camelineae</taxon>
        <taxon>Arabidopsis</taxon>
    </lineage>
</organism>
<name>Q0WQ86_ARATH</name>
<dbReference type="AlphaFoldDB" id="Q0WQ86"/>
<proteinExistence type="evidence at transcript level"/>